<dbReference type="SMART" id="SM00384">
    <property type="entry name" value="AT_hook"/>
    <property type="match status" value="2"/>
</dbReference>
<comment type="subcellular location">
    <subcellularLocation>
        <location evidence="1">Nucleus</location>
    </subcellularLocation>
</comment>
<evidence type="ECO:0000256" key="1">
    <source>
        <dbReference type="ARBA" id="ARBA00004123"/>
    </source>
</evidence>
<keyword evidence="5" id="KW-0539">Nucleus</keyword>
<protein>
    <recommendedName>
        <fullName evidence="7">BZIP domain-containing protein</fullName>
    </recommendedName>
</protein>
<keyword evidence="3" id="KW-0238">DNA-binding</keyword>
<dbReference type="SUPFAM" id="SSF57959">
    <property type="entry name" value="Leucine zipper domain"/>
    <property type="match status" value="1"/>
</dbReference>
<evidence type="ECO:0000313" key="9">
    <source>
        <dbReference type="Proteomes" id="UP001175000"/>
    </source>
</evidence>
<dbReference type="GO" id="GO:0001228">
    <property type="term" value="F:DNA-binding transcription activator activity, RNA polymerase II-specific"/>
    <property type="evidence" value="ECO:0007669"/>
    <property type="project" value="TreeGrafter"/>
</dbReference>
<keyword evidence="2" id="KW-0805">Transcription regulation</keyword>
<feature type="region of interest" description="Disordered" evidence="6">
    <location>
        <begin position="248"/>
        <end position="314"/>
    </location>
</feature>
<feature type="region of interest" description="Disordered" evidence="6">
    <location>
        <begin position="148"/>
        <end position="233"/>
    </location>
</feature>
<comment type="caution">
    <text evidence="8">The sequence shown here is derived from an EMBL/GenBank/DDBJ whole genome shotgun (WGS) entry which is preliminary data.</text>
</comment>
<dbReference type="EMBL" id="JAULSU010000001">
    <property type="protein sequence ID" value="KAK0632627.1"/>
    <property type="molecule type" value="Genomic_DNA"/>
</dbReference>
<dbReference type="PANTHER" id="PTHR13044">
    <property type="entry name" value="ACTIVATING TRANSCRIPTION FACTOR ATF 4/5"/>
    <property type="match status" value="1"/>
</dbReference>
<reference evidence="8" key="1">
    <citation type="submission" date="2023-06" db="EMBL/GenBank/DDBJ databases">
        <title>Genome-scale phylogeny and comparative genomics of the fungal order Sordariales.</title>
        <authorList>
            <consortium name="Lawrence Berkeley National Laboratory"/>
            <person name="Hensen N."/>
            <person name="Bonometti L."/>
            <person name="Westerberg I."/>
            <person name="Brannstrom I.O."/>
            <person name="Guillou S."/>
            <person name="Cros-Aarteil S."/>
            <person name="Calhoun S."/>
            <person name="Haridas S."/>
            <person name="Kuo A."/>
            <person name="Mondo S."/>
            <person name="Pangilinan J."/>
            <person name="Riley R."/>
            <person name="Labutti K."/>
            <person name="Andreopoulos B."/>
            <person name="Lipzen A."/>
            <person name="Chen C."/>
            <person name="Yanf M."/>
            <person name="Daum C."/>
            <person name="Ng V."/>
            <person name="Clum A."/>
            <person name="Steindorff A."/>
            <person name="Ohm R."/>
            <person name="Martin F."/>
            <person name="Silar P."/>
            <person name="Natvig D."/>
            <person name="Lalanne C."/>
            <person name="Gautier V."/>
            <person name="Ament-Velasquez S.L."/>
            <person name="Kruys A."/>
            <person name="Hutchinson M.I."/>
            <person name="Powell A.J."/>
            <person name="Barry K."/>
            <person name="Miller A.N."/>
            <person name="Grigoriev I.V."/>
            <person name="Debuchy R."/>
            <person name="Gladieux P."/>
            <person name="Thoren M.H."/>
            <person name="Johannesson H."/>
        </authorList>
    </citation>
    <scope>NUCLEOTIDE SEQUENCE</scope>
    <source>
        <strain evidence="8">CBS 606.72</strain>
    </source>
</reference>
<evidence type="ECO:0000256" key="5">
    <source>
        <dbReference type="ARBA" id="ARBA00023242"/>
    </source>
</evidence>
<dbReference type="InterPro" id="IPR004827">
    <property type="entry name" value="bZIP"/>
</dbReference>
<feature type="compositionally biased region" description="Basic and acidic residues" evidence="6">
    <location>
        <begin position="179"/>
        <end position="195"/>
    </location>
</feature>
<dbReference type="GO" id="GO:0000977">
    <property type="term" value="F:RNA polymerase II transcription regulatory region sequence-specific DNA binding"/>
    <property type="evidence" value="ECO:0007669"/>
    <property type="project" value="TreeGrafter"/>
</dbReference>
<dbReference type="Gene3D" id="1.20.5.170">
    <property type="match status" value="1"/>
</dbReference>
<dbReference type="PROSITE" id="PS00036">
    <property type="entry name" value="BZIP_BASIC"/>
    <property type="match status" value="1"/>
</dbReference>
<evidence type="ECO:0000256" key="4">
    <source>
        <dbReference type="ARBA" id="ARBA00023163"/>
    </source>
</evidence>
<name>A0AA39XES4_9PEZI</name>
<accession>A0AA39XES4</accession>
<dbReference type="Proteomes" id="UP001175000">
    <property type="component" value="Unassembled WGS sequence"/>
</dbReference>
<feature type="compositionally biased region" description="Acidic residues" evidence="6">
    <location>
        <begin position="290"/>
        <end position="299"/>
    </location>
</feature>
<evidence type="ECO:0000256" key="3">
    <source>
        <dbReference type="ARBA" id="ARBA00023125"/>
    </source>
</evidence>
<evidence type="ECO:0000313" key="8">
    <source>
        <dbReference type="EMBL" id="KAK0632627.1"/>
    </source>
</evidence>
<evidence type="ECO:0000259" key="7">
    <source>
        <dbReference type="PROSITE" id="PS00036"/>
    </source>
</evidence>
<evidence type="ECO:0000256" key="6">
    <source>
        <dbReference type="SAM" id="MobiDB-lite"/>
    </source>
</evidence>
<dbReference type="PANTHER" id="PTHR13044:SF14">
    <property type="entry name" value="CRYPTOCEPHAL, ISOFORM A"/>
    <property type="match status" value="1"/>
</dbReference>
<dbReference type="InterPro" id="IPR017956">
    <property type="entry name" value="AT_hook_DNA-bd_motif"/>
</dbReference>
<evidence type="ECO:0000256" key="2">
    <source>
        <dbReference type="ARBA" id="ARBA00023015"/>
    </source>
</evidence>
<organism evidence="8 9">
    <name type="scientific">Immersiella caudata</name>
    <dbReference type="NCBI Taxonomy" id="314043"/>
    <lineage>
        <taxon>Eukaryota</taxon>
        <taxon>Fungi</taxon>
        <taxon>Dikarya</taxon>
        <taxon>Ascomycota</taxon>
        <taxon>Pezizomycotina</taxon>
        <taxon>Sordariomycetes</taxon>
        <taxon>Sordariomycetidae</taxon>
        <taxon>Sordariales</taxon>
        <taxon>Lasiosphaeriaceae</taxon>
        <taxon>Immersiella</taxon>
    </lineage>
</organism>
<dbReference type="AlphaFoldDB" id="A0AA39XES4"/>
<gene>
    <name evidence="8" type="ORF">B0T14DRAFT_504752</name>
</gene>
<keyword evidence="4" id="KW-0804">Transcription</keyword>
<dbReference type="InterPro" id="IPR046347">
    <property type="entry name" value="bZIP_sf"/>
</dbReference>
<dbReference type="GO" id="GO:0005634">
    <property type="term" value="C:nucleus"/>
    <property type="evidence" value="ECO:0007669"/>
    <property type="project" value="UniProtKB-SubCell"/>
</dbReference>
<keyword evidence="9" id="KW-1185">Reference proteome</keyword>
<proteinExistence type="predicted"/>
<feature type="domain" description="BZIP" evidence="7">
    <location>
        <begin position="308"/>
        <end position="321"/>
    </location>
</feature>
<dbReference type="CDD" id="cd14687">
    <property type="entry name" value="bZIP_ATF2"/>
    <property type="match status" value="1"/>
</dbReference>
<dbReference type="SMART" id="SM00338">
    <property type="entry name" value="BRLZ"/>
    <property type="match status" value="1"/>
</dbReference>
<sequence length="438" mass="47296">MNRGDQDDRHRLQNLAGEYGGVENWIPLEAGNNASHTHWYEPSTESPIGSGFHQYPLTPFEDPSLLAPLPPHNIFQPSLELSHAAASPTETGQAFESNLQPLGQTWPVNLALQQLMGLVGGLDPGMPLDVTLPTGPLQDLGYFPPTAAEPFPLGAPTGEEPAHSWGGFAPGSAFVRLAGEQHDAQAKDENPQLEKVKKKRGRPRLYGDDGTERSKRKPGRPPTYVVSESGSPSSSFQAFRFASAVSDSNSTLGTTWPRADQQELEPTVSTRVSSNKNKEKAKAQPASIGGDDDDDEEEKDTQRQEIVRARNKTAASRYRAKTQAAIAIMEAEEREVSSQRQELLACATQLREEVFHLKNEILRQAACRCPLITGYLAGATRLPYSGTSPLGHGRAESISSGMESMALSGDGSLVVHREGCTDRGGGFGEPTDGSSAFR</sequence>